<dbReference type="GO" id="GO:0048471">
    <property type="term" value="C:perinuclear region of cytoplasm"/>
    <property type="evidence" value="ECO:0007669"/>
    <property type="project" value="UniProtKB-SubCell"/>
</dbReference>
<feature type="transmembrane region" description="Helical" evidence="13">
    <location>
        <begin position="128"/>
        <end position="147"/>
    </location>
</feature>
<comment type="similarity">
    <text evidence="3">Belongs to the BRI3 family.</text>
</comment>
<dbReference type="EMBL" id="UYJE01000359">
    <property type="protein sequence ID" value="VDH92666.1"/>
    <property type="molecule type" value="Genomic_DNA"/>
</dbReference>
<evidence type="ECO:0000256" key="3">
    <source>
        <dbReference type="ARBA" id="ARBA00008090"/>
    </source>
</evidence>
<keyword evidence="6 13" id="KW-1133">Transmembrane helix</keyword>
<evidence type="ECO:0000256" key="9">
    <source>
        <dbReference type="ARBA" id="ARBA00035284"/>
    </source>
</evidence>
<dbReference type="Pfam" id="PF10164">
    <property type="entry name" value="BRI3"/>
    <property type="match status" value="1"/>
</dbReference>
<comment type="subcellular location">
    <subcellularLocation>
        <location evidence="2">Cytoplasm</location>
        <location evidence="2">Perinuclear region</location>
    </subcellularLocation>
    <subcellularLocation>
        <location evidence="1">Lysosome membrane</location>
        <topology evidence="1">Multi-pass membrane protein</topology>
    </subcellularLocation>
</comment>
<keyword evidence="8" id="KW-0458">Lysosome</keyword>
<evidence type="ECO:0000256" key="11">
    <source>
        <dbReference type="ARBA" id="ARBA00046593"/>
    </source>
</evidence>
<evidence type="ECO:0000256" key="7">
    <source>
        <dbReference type="ARBA" id="ARBA00023136"/>
    </source>
</evidence>
<evidence type="ECO:0000313" key="15">
    <source>
        <dbReference type="Proteomes" id="UP000596742"/>
    </source>
</evidence>
<evidence type="ECO:0000256" key="4">
    <source>
        <dbReference type="ARBA" id="ARBA00022490"/>
    </source>
</evidence>
<feature type="compositionally biased region" description="Gly residues" evidence="12">
    <location>
        <begin position="69"/>
        <end position="82"/>
    </location>
</feature>
<keyword evidence="4" id="KW-0963">Cytoplasm</keyword>
<evidence type="ECO:0000256" key="6">
    <source>
        <dbReference type="ARBA" id="ARBA00022989"/>
    </source>
</evidence>
<name>A0A8B6BLK5_MYTGA</name>
<comment type="subunit">
    <text evidence="11">Interacts with BRI3BP. Interacts with MGAT1 and IFITM3.</text>
</comment>
<protein>
    <recommendedName>
        <fullName evidence="9">Membrane protein BRI3</fullName>
    </recommendedName>
    <alternativeName>
        <fullName evidence="10">Brain protein I3</fullName>
    </alternativeName>
</protein>
<evidence type="ECO:0000256" key="2">
    <source>
        <dbReference type="ARBA" id="ARBA00004556"/>
    </source>
</evidence>
<feature type="region of interest" description="Disordered" evidence="12">
    <location>
        <begin position="1"/>
        <end position="93"/>
    </location>
</feature>
<comment type="caution">
    <text evidence="14">The sequence shown here is derived from an EMBL/GenBank/DDBJ whole genome shotgun (WGS) entry which is preliminary data.</text>
</comment>
<gene>
    <name evidence="14" type="ORF">MGAL_10B026628</name>
</gene>
<reference evidence="14" key="1">
    <citation type="submission" date="2018-11" db="EMBL/GenBank/DDBJ databases">
        <authorList>
            <person name="Alioto T."/>
            <person name="Alioto T."/>
        </authorList>
    </citation>
    <scope>NUCLEOTIDE SEQUENCE</scope>
</reference>
<evidence type="ECO:0000256" key="5">
    <source>
        <dbReference type="ARBA" id="ARBA00022692"/>
    </source>
</evidence>
<evidence type="ECO:0000256" key="8">
    <source>
        <dbReference type="ARBA" id="ARBA00023228"/>
    </source>
</evidence>
<dbReference type="PANTHER" id="PTHR13551:SF1">
    <property type="entry name" value="MEMBRANE PROTEIN BRI3"/>
    <property type="match status" value="1"/>
</dbReference>
<evidence type="ECO:0000256" key="1">
    <source>
        <dbReference type="ARBA" id="ARBA00004155"/>
    </source>
</evidence>
<sequence length="160" mass="16912">MSDQPPPYAEREGLQGQANRAYGAIPPPAGAFNDPHQKPAGAYDPRYPRDPSQGYNPTTYPPQPAGYAGPPGQGYPAGGYTGPAGYHGQSSSSQQQIIVQQQPPTQVVVVGGCPACRVGVLEEDYTCLGVLCAILFFPLGLLCCLAMRQRRCPNCGAVFD</sequence>
<accession>A0A8B6BLK5</accession>
<dbReference type="OrthoDB" id="2564984at2759"/>
<organism evidence="14 15">
    <name type="scientific">Mytilus galloprovincialis</name>
    <name type="common">Mediterranean mussel</name>
    <dbReference type="NCBI Taxonomy" id="29158"/>
    <lineage>
        <taxon>Eukaryota</taxon>
        <taxon>Metazoa</taxon>
        <taxon>Spiralia</taxon>
        <taxon>Lophotrochozoa</taxon>
        <taxon>Mollusca</taxon>
        <taxon>Bivalvia</taxon>
        <taxon>Autobranchia</taxon>
        <taxon>Pteriomorphia</taxon>
        <taxon>Mytilida</taxon>
        <taxon>Mytiloidea</taxon>
        <taxon>Mytilidae</taxon>
        <taxon>Mytilinae</taxon>
        <taxon>Mytilus</taxon>
    </lineage>
</organism>
<keyword evidence="15" id="KW-1185">Reference proteome</keyword>
<dbReference type="Proteomes" id="UP000596742">
    <property type="component" value="Unassembled WGS sequence"/>
</dbReference>
<dbReference type="AlphaFoldDB" id="A0A8B6BLK5"/>
<dbReference type="PANTHER" id="PTHR13551">
    <property type="entry name" value="BRAIN PROTEIN I3"/>
    <property type="match status" value="1"/>
</dbReference>
<dbReference type="GO" id="GO:0005765">
    <property type="term" value="C:lysosomal membrane"/>
    <property type="evidence" value="ECO:0007669"/>
    <property type="project" value="UniProtKB-SubCell"/>
</dbReference>
<keyword evidence="5 13" id="KW-0812">Transmembrane</keyword>
<evidence type="ECO:0000256" key="10">
    <source>
        <dbReference type="ARBA" id="ARBA00035449"/>
    </source>
</evidence>
<evidence type="ECO:0000256" key="12">
    <source>
        <dbReference type="SAM" id="MobiDB-lite"/>
    </source>
</evidence>
<evidence type="ECO:0000256" key="13">
    <source>
        <dbReference type="SAM" id="Phobius"/>
    </source>
</evidence>
<dbReference type="InterPro" id="IPR019317">
    <property type="entry name" value="BRI3"/>
</dbReference>
<evidence type="ECO:0000313" key="14">
    <source>
        <dbReference type="EMBL" id="VDH92666.1"/>
    </source>
</evidence>
<feature type="compositionally biased region" description="Low complexity" evidence="12">
    <location>
        <begin position="83"/>
        <end position="93"/>
    </location>
</feature>
<proteinExistence type="inferred from homology"/>
<keyword evidence="7 13" id="KW-0472">Membrane</keyword>